<dbReference type="Proteomes" id="UP001152622">
    <property type="component" value="Chromosome 3"/>
</dbReference>
<dbReference type="OrthoDB" id="8940977at2759"/>
<evidence type="ECO:0000313" key="1">
    <source>
        <dbReference type="EMBL" id="KAJ8369454.1"/>
    </source>
</evidence>
<accession>A0A9Q1J6J3</accession>
<organism evidence="1 2">
    <name type="scientific">Synaphobranchus kaupii</name>
    <name type="common">Kaup's arrowtooth eel</name>
    <dbReference type="NCBI Taxonomy" id="118154"/>
    <lineage>
        <taxon>Eukaryota</taxon>
        <taxon>Metazoa</taxon>
        <taxon>Chordata</taxon>
        <taxon>Craniata</taxon>
        <taxon>Vertebrata</taxon>
        <taxon>Euteleostomi</taxon>
        <taxon>Actinopterygii</taxon>
        <taxon>Neopterygii</taxon>
        <taxon>Teleostei</taxon>
        <taxon>Anguilliformes</taxon>
        <taxon>Synaphobranchidae</taxon>
        <taxon>Synaphobranchus</taxon>
    </lineage>
</organism>
<name>A0A9Q1J6J3_SYNKA</name>
<dbReference type="AlphaFoldDB" id="A0A9Q1J6J3"/>
<comment type="caution">
    <text evidence="1">The sequence shown here is derived from an EMBL/GenBank/DDBJ whole genome shotgun (WGS) entry which is preliminary data.</text>
</comment>
<gene>
    <name evidence="1" type="ORF">SKAU_G00094820</name>
</gene>
<keyword evidence="2" id="KW-1185">Reference proteome</keyword>
<evidence type="ECO:0000313" key="2">
    <source>
        <dbReference type="Proteomes" id="UP001152622"/>
    </source>
</evidence>
<reference evidence="1" key="1">
    <citation type="journal article" date="2023" name="Science">
        <title>Genome structures resolve the early diversification of teleost fishes.</title>
        <authorList>
            <person name="Parey E."/>
            <person name="Louis A."/>
            <person name="Montfort J."/>
            <person name="Bouchez O."/>
            <person name="Roques C."/>
            <person name="Iampietro C."/>
            <person name="Lluch J."/>
            <person name="Castinel A."/>
            <person name="Donnadieu C."/>
            <person name="Desvignes T."/>
            <person name="Floi Bucao C."/>
            <person name="Jouanno E."/>
            <person name="Wen M."/>
            <person name="Mejri S."/>
            <person name="Dirks R."/>
            <person name="Jansen H."/>
            <person name="Henkel C."/>
            <person name="Chen W.J."/>
            <person name="Zahm M."/>
            <person name="Cabau C."/>
            <person name="Klopp C."/>
            <person name="Thompson A.W."/>
            <person name="Robinson-Rechavi M."/>
            <person name="Braasch I."/>
            <person name="Lecointre G."/>
            <person name="Bobe J."/>
            <person name="Postlethwait J.H."/>
            <person name="Berthelot C."/>
            <person name="Roest Crollius H."/>
            <person name="Guiguen Y."/>
        </authorList>
    </citation>
    <scope>NUCLEOTIDE SEQUENCE</scope>
    <source>
        <strain evidence="1">WJC10195</strain>
    </source>
</reference>
<sequence>MSQKNSGQKGGTTSASCVQLDRLSPAVVHVLTGGTPETATVTLEDCPDPDIREIIQLLQGDGRITETERALSVMGSPRHH</sequence>
<dbReference type="EMBL" id="JAINUF010000003">
    <property type="protein sequence ID" value="KAJ8369454.1"/>
    <property type="molecule type" value="Genomic_DNA"/>
</dbReference>
<proteinExistence type="predicted"/>
<protein>
    <submittedName>
        <fullName evidence="1">Uncharacterized protein</fullName>
    </submittedName>
</protein>